<dbReference type="GO" id="GO:0000977">
    <property type="term" value="F:RNA polymerase II transcription regulatory region sequence-specific DNA binding"/>
    <property type="evidence" value="ECO:0007669"/>
    <property type="project" value="TreeGrafter"/>
</dbReference>
<comment type="caution">
    <text evidence="14">The sequence shown here is derived from an EMBL/GenBank/DDBJ whole genome shotgun (WGS) entry which is preliminary data.</text>
</comment>
<accession>A0A8S1DQ01</accession>
<dbReference type="GO" id="GO:0048619">
    <property type="term" value="P:embryonic hindgut morphogenesis"/>
    <property type="evidence" value="ECO:0007669"/>
    <property type="project" value="TreeGrafter"/>
</dbReference>
<dbReference type="OrthoDB" id="6077919at2759"/>
<evidence type="ECO:0000313" key="14">
    <source>
        <dbReference type="EMBL" id="CAB3380085.1"/>
    </source>
</evidence>
<dbReference type="GO" id="GO:0008270">
    <property type="term" value="F:zinc ion binding"/>
    <property type="evidence" value="ECO:0007669"/>
    <property type="project" value="UniProtKB-KW"/>
</dbReference>
<comment type="similarity">
    <text evidence="2">Belongs to the krueppel C2H2-type zinc-finger protein family.</text>
</comment>
<evidence type="ECO:0000256" key="8">
    <source>
        <dbReference type="ARBA" id="ARBA00023125"/>
    </source>
</evidence>
<feature type="compositionally biased region" description="Low complexity" evidence="12">
    <location>
        <begin position="71"/>
        <end position="81"/>
    </location>
</feature>
<evidence type="ECO:0000313" key="15">
    <source>
        <dbReference type="Proteomes" id="UP000494165"/>
    </source>
</evidence>
<protein>
    <recommendedName>
        <fullName evidence="13">C2H2-type domain-containing protein</fullName>
    </recommendedName>
</protein>
<evidence type="ECO:0000256" key="3">
    <source>
        <dbReference type="ARBA" id="ARBA00022723"/>
    </source>
</evidence>
<comment type="subcellular location">
    <subcellularLocation>
        <location evidence="1">Nucleus</location>
    </subcellularLocation>
</comment>
<dbReference type="GO" id="GO:0009880">
    <property type="term" value="P:embryonic pattern specification"/>
    <property type="evidence" value="ECO:0007669"/>
    <property type="project" value="TreeGrafter"/>
</dbReference>
<evidence type="ECO:0000256" key="4">
    <source>
        <dbReference type="ARBA" id="ARBA00022737"/>
    </source>
</evidence>
<feature type="region of interest" description="Disordered" evidence="12">
    <location>
        <begin position="344"/>
        <end position="397"/>
    </location>
</feature>
<evidence type="ECO:0000259" key="13">
    <source>
        <dbReference type="PROSITE" id="PS50157"/>
    </source>
</evidence>
<keyword evidence="5 11" id="KW-0863">Zinc-finger</keyword>
<feature type="compositionally biased region" description="Polar residues" evidence="12">
    <location>
        <begin position="60"/>
        <end position="70"/>
    </location>
</feature>
<proteinExistence type="inferred from homology"/>
<feature type="region of interest" description="Disordered" evidence="12">
    <location>
        <begin position="39"/>
        <end position="81"/>
    </location>
</feature>
<dbReference type="GO" id="GO:0005634">
    <property type="term" value="C:nucleus"/>
    <property type="evidence" value="ECO:0007669"/>
    <property type="project" value="UniProtKB-SubCell"/>
</dbReference>
<dbReference type="PROSITE" id="PS00028">
    <property type="entry name" value="ZINC_FINGER_C2H2_1"/>
    <property type="match status" value="2"/>
</dbReference>
<evidence type="ECO:0000256" key="7">
    <source>
        <dbReference type="ARBA" id="ARBA00023015"/>
    </source>
</evidence>
<evidence type="ECO:0000256" key="12">
    <source>
        <dbReference type="SAM" id="MobiDB-lite"/>
    </source>
</evidence>
<evidence type="ECO:0000256" key="6">
    <source>
        <dbReference type="ARBA" id="ARBA00022833"/>
    </source>
</evidence>
<keyword evidence="15" id="KW-1185">Reference proteome</keyword>
<feature type="domain" description="C2H2-type" evidence="13">
    <location>
        <begin position="575"/>
        <end position="602"/>
    </location>
</feature>
<feature type="compositionally biased region" description="Low complexity" evidence="12">
    <location>
        <begin position="438"/>
        <end position="456"/>
    </location>
</feature>
<gene>
    <name evidence="14" type="ORF">CLODIP_2_CD09367</name>
</gene>
<dbReference type="InterPro" id="IPR013087">
    <property type="entry name" value="Znf_C2H2_type"/>
</dbReference>
<dbReference type="Proteomes" id="UP000494165">
    <property type="component" value="Unassembled WGS sequence"/>
</dbReference>
<organism evidence="14 15">
    <name type="scientific">Cloeon dipterum</name>
    <dbReference type="NCBI Taxonomy" id="197152"/>
    <lineage>
        <taxon>Eukaryota</taxon>
        <taxon>Metazoa</taxon>
        <taxon>Ecdysozoa</taxon>
        <taxon>Arthropoda</taxon>
        <taxon>Hexapoda</taxon>
        <taxon>Insecta</taxon>
        <taxon>Pterygota</taxon>
        <taxon>Palaeoptera</taxon>
        <taxon>Ephemeroptera</taxon>
        <taxon>Pisciforma</taxon>
        <taxon>Baetidae</taxon>
        <taxon>Cloeon</taxon>
    </lineage>
</organism>
<evidence type="ECO:0000256" key="1">
    <source>
        <dbReference type="ARBA" id="ARBA00004123"/>
    </source>
</evidence>
<dbReference type="EMBL" id="CADEPI010000200">
    <property type="protein sequence ID" value="CAB3380085.1"/>
    <property type="molecule type" value="Genomic_DNA"/>
</dbReference>
<sequence>MIIFPIGKALLGKVGPLEKKWIGFGAGVGLGGARRKPTAVPLDPPWLSPRRPAHGHNPYGDSSQASSTSAPLISSTTCSPLPSSSCSPDNNLAAINHLAFNGIGMKLMMDNVDMMGYMNDYGVVDSSGEMTLTSSTTTDDLKMINPVVENKSPLDSLDTLLTGHGVNETIITDLKPLPPFNASYTGQVRLNYQHRANEFYAHSPQQHQQQQHQHQQQIPSPNSGVVGSTNRLEANNNNNSNVNNNNNNNNVYKNCGVTTSGNELFFMTEPVTSTVDAKEADVMLSSMVNAKEAEVMLGQIVDSDIEDFAAIIGNVMADTTVNMNRESWIGMDEFDFPKEDYLQEMTNPFGDCSQSPPSSNPSSVVSPPSSSQQQPQTSSTLQSLLTQGTPPANYQAVINSSGGGVTVKREPATYHHMPLLQSRLQNGAMMPSKDAAQHHQQQQQQHQQQQQQQQQQFLPYCGGKDMLPHTTLASPPGHVSTSELINGGGPSPAGRFNNQARGSGAASKFRTANNRGGELDSFGVAVPVVKKTKSRSKSKLNAAAQSNNAGGGNNNNPAAGLATYPDGSAKEKPVHHCTMCNRGFLNKSNIKVHMRTHTGEKPFRCEVCSKAFRQKAHLIKHQQIHRRVGRD</sequence>
<dbReference type="AlphaFoldDB" id="A0A8S1DQ01"/>
<feature type="domain" description="C2H2-type" evidence="13">
    <location>
        <begin position="603"/>
        <end position="625"/>
    </location>
</feature>
<feature type="region of interest" description="Disordered" evidence="12">
    <location>
        <begin position="202"/>
        <end position="249"/>
    </location>
</feature>
<dbReference type="GO" id="GO:0000981">
    <property type="term" value="F:DNA-binding transcription factor activity, RNA polymerase II-specific"/>
    <property type="evidence" value="ECO:0007669"/>
    <property type="project" value="TreeGrafter"/>
</dbReference>
<evidence type="ECO:0000256" key="11">
    <source>
        <dbReference type="PROSITE-ProRule" id="PRU00042"/>
    </source>
</evidence>
<dbReference type="InterPro" id="IPR036236">
    <property type="entry name" value="Znf_C2H2_sf"/>
</dbReference>
<evidence type="ECO:0000256" key="2">
    <source>
        <dbReference type="ARBA" id="ARBA00006991"/>
    </source>
</evidence>
<evidence type="ECO:0000256" key="10">
    <source>
        <dbReference type="ARBA" id="ARBA00023242"/>
    </source>
</evidence>
<keyword evidence="6" id="KW-0862">Zinc</keyword>
<dbReference type="FunFam" id="3.30.160.60:FF:001499">
    <property type="entry name" value="Zinc finger protein"/>
    <property type="match status" value="1"/>
</dbReference>
<feature type="compositionally biased region" description="Low complexity" evidence="12">
    <location>
        <begin position="353"/>
        <end position="391"/>
    </location>
</feature>
<keyword evidence="3" id="KW-0479">Metal-binding</keyword>
<dbReference type="PROSITE" id="PS50157">
    <property type="entry name" value="ZINC_FINGER_C2H2_2"/>
    <property type="match status" value="2"/>
</dbReference>
<dbReference type="PANTHER" id="PTHR14196:SF10">
    <property type="entry name" value="C2H2-TYPE DOMAIN-CONTAINING PROTEIN"/>
    <property type="match status" value="1"/>
</dbReference>
<dbReference type="SMART" id="SM00355">
    <property type="entry name" value="ZnF_C2H2"/>
    <property type="match status" value="2"/>
</dbReference>
<keyword evidence="4" id="KW-0677">Repeat</keyword>
<name>A0A8S1DQ01_9INSE</name>
<feature type="compositionally biased region" description="Polar residues" evidence="12">
    <location>
        <begin position="218"/>
        <end position="234"/>
    </location>
</feature>
<feature type="compositionally biased region" description="Low complexity" evidence="12">
    <location>
        <begin position="539"/>
        <end position="562"/>
    </location>
</feature>
<keyword evidence="8" id="KW-0238">DNA-binding</keyword>
<feature type="compositionally biased region" description="Low complexity" evidence="12">
    <location>
        <begin position="235"/>
        <end position="249"/>
    </location>
</feature>
<keyword evidence="9" id="KW-0804">Transcription</keyword>
<reference evidence="14 15" key="1">
    <citation type="submission" date="2020-04" db="EMBL/GenBank/DDBJ databases">
        <authorList>
            <person name="Alioto T."/>
            <person name="Alioto T."/>
            <person name="Gomez Garrido J."/>
        </authorList>
    </citation>
    <scope>NUCLEOTIDE SEQUENCE [LARGE SCALE GENOMIC DNA]</scope>
</reference>
<dbReference type="InterPro" id="IPR050717">
    <property type="entry name" value="C2H2-ZF_Transcription_Reg"/>
</dbReference>
<dbReference type="SUPFAM" id="SSF57667">
    <property type="entry name" value="beta-beta-alpha zinc fingers"/>
    <property type="match status" value="1"/>
</dbReference>
<dbReference type="Gene3D" id="3.30.160.60">
    <property type="entry name" value="Classic Zinc Finger"/>
    <property type="match status" value="2"/>
</dbReference>
<dbReference type="Pfam" id="PF00096">
    <property type="entry name" value="zf-C2H2"/>
    <property type="match status" value="1"/>
</dbReference>
<keyword evidence="10" id="KW-0539">Nucleus</keyword>
<dbReference type="PANTHER" id="PTHR14196">
    <property type="entry name" value="ODD-SKIPPED - RELATED"/>
    <property type="match status" value="1"/>
</dbReference>
<evidence type="ECO:0000256" key="9">
    <source>
        <dbReference type="ARBA" id="ARBA00023163"/>
    </source>
</evidence>
<feature type="region of interest" description="Disordered" evidence="12">
    <location>
        <begin position="429"/>
        <end position="568"/>
    </location>
</feature>
<keyword evidence="7" id="KW-0805">Transcription regulation</keyword>
<feature type="compositionally biased region" description="Low complexity" evidence="12">
    <location>
        <begin position="205"/>
        <end position="217"/>
    </location>
</feature>
<evidence type="ECO:0000256" key="5">
    <source>
        <dbReference type="ARBA" id="ARBA00022771"/>
    </source>
</evidence>
<dbReference type="FunFam" id="3.30.160.60:FF:001506">
    <property type="entry name" value="Zinc finger protein"/>
    <property type="match status" value="1"/>
</dbReference>